<gene>
    <name evidence="7" type="ORF">ACFPFM_10140</name>
</gene>
<dbReference type="InterPro" id="IPR050763">
    <property type="entry name" value="ABC_transporter_ATP-binding"/>
</dbReference>
<dbReference type="PROSITE" id="PS50893">
    <property type="entry name" value="ABC_TRANSPORTER_2"/>
    <property type="match status" value="1"/>
</dbReference>
<evidence type="ECO:0000313" key="7">
    <source>
        <dbReference type="EMBL" id="MFC5054117.1"/>
    </source>
</evidence>
<dbReference type="GO" id="GO:0005524">
    <property type="term" value="F:ATP binding"/>
    <property type="evidence" value="ECO:0007669"/>
    <property type="project" value="UniProtKB-KW"/>
</dbReference>
<keyword evidence="5" id="KW-0046">Antibiotic resistance</keyword>
<dbReference type="SUPFAM" id="SSF52540">
    <property type="entry name" value="P-loop containing nucleoside triphosphate hydrolases"/>
    <property type="match status" value="1"/>
</dbReference>
<evidence type="ECO:0000313" key="8">
    <source>
        <dbReference type="Proteomes" id="UP001595833"/>
    </source>
</evidence>
<evidence type="ECO:0000259" key="6">
    <source>
        <dbReference type="PROSITE" id="PS50893"/>
    </source>
</evidence>
<keyword evidence="4 7" id="KW-0067">ATP-binding</keyword>
<dbReference type="PANTHER" id="PTHR42711:SF19">
    <property type="entry name" value="DOXORUBICIN RESISTANCE ATP-BINDING PROTEIN DRRA"/>
    <property type="match status" value="1"/>
</dbReference>
<keyword evidence="2" id="KW-0813">Transport</keyword>
<dbReference type="RefSeq" id="WP_344038579.1">
    <property type="nucleotide sequence ID" value="NZ_BAAAKE010000012.1"/>
</dbReference>
<evidence type="ECO:0000256" key="5">
    <source>
        <dbReference type="ARBA" id="ARBA00023251"/>
    </source>
</evidence>
<keyword evidence="8" id="KW-1185">Reference proteome</keyword>
<dbReference type="EMBL" id="JBHSJB010000008">
    <property type="protein sequence ID" value="MFC5054117.1"/>
    <property type="molecule type" value="Genomic_DNA"/>
</dbReference>
<evidence type="ECO:0000256" key="3">
    <source>
        <dbReference type="ARBA" id="ARBA00022741"/>
    </source>
</evidence>
<comment type="subcellular location">
    <subcellularLocation>
        <location evidence="1">Cell membrane</location>
        <topology evidence="1">Peripheral membrane protein</topology>
    </subcellularLocation>
</comment>
<name>A0ABV9XXM6_9PSEU</name>
<dbReference type="InterPro" id="IPR003593">
    <property type="entry name" value="AAA+_ATPase"/>
</dbReference>
<dbReference type="InterPro" id="IPR027417">
    <property type="entry name" value="P-loop_NTPase"/>
</dbReference>
<dbReference type="Pfam" id="PF00005">
    <property type="entry name" value="ABC_tran"/>
    <property type="match status" value="1"/>
</dbReference>
<proteinExistence type="predicted"/>
<reference evidence="8" key="1">
    <citation type="journal article" date="2019" name="Int. J. Syst. Evol. Microbiol.">
        <title>The Global Catalogue of Microorganisms (GCM) 10K type strain sequencing project: providing services to taxonomists for standard genome sequencing and annotation.</title>
        <authorList>
            <consortium name="The Broad Institute Genomics Platform"/>
            <consortium name="The Broad Institute Genome Sequencing Center for Infectious Disease"/>
            <person name="Wu L."/>
            <person name="Ma J."/>
        </authorList>
    </citation>
    <scope>NUCLEOTIDE SEQUENCE [LARGE SCALE GENOMIC DNA]</scope>
    <source>
        <strain evidence="8">KCTC 12848</strain>
    </source>
</reference>
<evidence type="ECO:0000256" key="1">
    <source>
        <dbReference type="ARBA" id="ARBA00004202"/>
    </source>
</evidence>
<evidence type="ECO:0000256" key="4">
    <source>
        <dbReference type="ARBA" id="ARBA00022840"/>
    </source>
</evidence>
<dbReference type="InterPro" id="IPR003439">
    <property type="entry name" value="ABC_transporter-like_ATP-bd"/>
</dbReference>
<comment type="caution">
    <text evidence="7">The sequence shown here is derived from an EMBL/GenBank/DDBJ whole genome shotgun (WGS) entry which is preliminary data.</text>
</comment>
<dbReference type="SMART" id="SM00382">
    <property type="entry name" value="AAA"/>
    <property type="match status" value="1"/>
</dbReference>
<sequence length="312" mass="32584">MTQPVIEARKISVSFGAVAALSEVDISVERGTVHGLLGHNGAGKTTLVNVLSTLVLPTSGEATVAGFDVRDQGHLVRGRIGLTGQFASVDDNLCGRDNLVLVARLLGASARQARSRADDLLAVFGLTDAAQRAVKTYSGGMRRRIDLAASLVGRPEVLFLDEPTTGLDPPGRLGLWQIIEELVTSGTTALLTTQYLTEADRLAQRISVLSRGRVAVSGTPAALKARVGGASTHLRLAVQADTDRAVALLAEAGFTPLPGVGDESVVLPATTPSDLATAIVALEREQIAIAEVTMAEPTLDDVYLAVTDSPHD</sequence>
<protein>
    <submittedName>
        <fullName evidence="7">ATP-binding cassette domain-containing protein</fullName>
    </submittedName>
</protein>
<organism evidence="7 8">
    <name type="scientific">Saccharothrix xinjiangensis</name>
    <dbReference type="NCBI Taxonomy" id="204798"/>
    <lineage>
        <taxon>Bacteria</taxon>
        <taxon>Bacillati</taxon>
        <taxon>Actinomycetota</taxon>
        <taxon>Actinomycetes</taxon>
        <taxon>Pseudonocardiales</taxon>
        <taxon>Pseudonocardiaceae</taxon>
        <taxon>Saccharothrix</taxon>
    </lineage>
</organism>
<keyword evidence="3" id="KW-0547">Nucleotide-binding</keyword>
<dbReference type="Gene3D" id="3.40.50.300">
    <property type="entry name" value="P-loop containing nucleotide triphosphate hydrolases"/>
    <property type="match status" value="1"/>
</dbReference>
<dbReference type="PROSITE" id="PS00211">
    <property type="entry name" value="ABC_TRANSPORTER_1"/>
    <property type="match status" value="1"/>
</dbReference>
<feature type="domain" description="ABC transporter" evidence="6">
    <location>
        <begin position="6"/>
        <end position="236"/>
    </location>
</feature>
<evidence type="ECO:0000256" key="2">
    <source>
        <dbReference type="ARBA" id="ARBA00022448"/>
    </source>
</evidence>
<accession>A0ABV9XXM6</accession>
<dbReference type="InterPro" id="IPR017871">
    <property type="entry name" value="ABC_transporter-like_CS"/>
</dbReference>
<dbReference type="Proteomes" id="UP001595833">
    <property type="component" value="Unassembled WGS sequence"/>
</dbReference>
<dbReference type="PANTHER" id="PTHR42711">
    <property type="entry name" value="ABC TRANSPORTER ATP-BINDING PROTEIN"/>
    <property type="match status" value="1"/>
</dbReference>